<gene>
    <name evidence="1" type="ORF">EYC80_004803</name>
</gene>
<reference evidence="1 2" key="1">
    <citation type="submission" date="2019-06" db="EMBL/GenBank/DDBJ databases">
        <title>Genome Sequence of the Brown Rot Fungal Pathogen Monilinia laxa.</title>
        <authorList>
            <person name="De Miccolis Angelini R.M."/>
            <person name="Landi L."/>
            <person name="Abate D."/>
            <person name="Pollastro S."/>
            <person name="Romanazzi G."/>
            <person name="Faretra F."/>
        </authorList>
    </citation>
    <scope>NUCLEOTIDE SEQUENCE [LARGE SCALE GENOMIC DNA]</scope>
    <source>
        <strain evidence="1 2">Mlax316</strain>
    </source>
</reference>
<dbReference type="AlphaFoldDB" id="A0A5N6KHX2"/>
<evidence type="ECO:0000313" key="2">
    <source>
        <dbReference type="Proteomes" id="UP000326757"/>
    </source>
</evidence>
<evidence type="ECO:0000313" key="1">
    <source>
        <dbReference type="EMBL" id="KAB8303374.1"/>
    </source>
</evidence>
<keyword evidence="2" id="KW-1185">Reference proteome</keyword>
<name>A0A5N6KHX2_MONLA</name>
<protein>
    <submittedName>
        <fullName evidence="1">Uncharacterized protein</fullName>
    </submittedName>
</protein>
<organism evidence="1 2">
    <name type="scientific">Monilinia laxa</name>
    <name type="common">Brown rot fungus</name>
    <name type="synonym">Sclerotinia laxa</name>
    <dbReference type="NCBI Taxonomy" id="61186"/>
    <lineage>
        <taxon>Eukaryota</taxon>
        <taxon>Fungi</taxon>
        <taxon>Dikarya</taxon>
        <taxon>Ascomycota</taxon>
        <taxon>Pezizomycotina</taxon>
        <taxon>Leotiomycetes</taxon>
        <taxon>Helotiales</taxon>
        <taxon>Sclerotiniaceae</taxon>
        <taxon>Monilinia</taxon>
    </lineage>
</organism>
<accession>A0A5N6KHX2</accession>
<comment type="caution">
    <text evidence="1">The sequence shown here is derived from an EMBL/GenBank/DDBJ whole genome shotgun (WGS) entry which is preliminary data.</text>
</comment>
<proteinExistence type="predicted"/>
<dbReference type="Proteomes" id="UP000326757">
    <property type="component" value="Unassembled WGS sequence"/>
</dbReference>
<sequence length="93" mass="10487">MLSLAFRNKQDSKHASKQAYKSINKTCNTNHTPEVYSTPVRDTTIPCLGRIALIDSHSIQTCSLLIMLREAPQPRTRTTTPLVLPILPCRKVR</sequence>
<dbReference type="EMBL" id="VIGI01000002">
    <property type="protein sequence ID" value="KAB8303374.1"/>
    <property type="molecule type" value="Genomic_DNA"/>
</dbReference>